<feature type="compositionally biased region" description="Acidic residues" evidence="1">
    <location>
        <begin position="181"/>
        <end position="199"/>
    </location>
</feature>
<evidence type="ECO:0000313" key="3">
    <source>
        <dbReference type="Proteomes" id="UP001480595"/>
    </source>
</evidence>
<feature type="compositionally biased region" description="Polar residues" evidence="1">
    <location>
        <begin position="254"/>
        <end position="268"/>
    </location>
</feature>
<name>A0ABR1TSN5_9PEZI</name>
<organism evidence="2 3">
    <name type="scientific">Apiospora phragmitis</name>
    <dbReference type="NCBI Taxonomy" id="2905665"/>
    <lineage>
        <taxon>Eukaryota</taxon>
        <taxon>Fungi</taxon>
        <taxon>Dikarya</taxon>
        <taxon>Ascomycota</taxon>
        <taxon>Pezizomycotina</taxon>
        <taxon>Sordariomycetes</taxon>
        <taxon>Xylariomycetidae</taxon>
        <taxon>Amphisphaeriales</taxon>
        <taxon>Apiosporaceae</taxon>
        <taxon>Apiospora</taxon>
    </lineage>
</organism>
<accession>A0ABR1TSN5</accession>
<dbReference type="RefSeq" id="XP_066711140.1">
    <property type="nucleotide sequence ID" value="XM_066862030.1"/>
</dbReference>
<dbReference type="EMBL" id="JAQQWL010000011">
    <property type="protein sequence ID" value="KAK8048891.1"/>
    <property type="molecule type" value="Genomic_DNA"/>
</dbReference>
<feature type="compositionally biased region" description="Acidic residues" evidence="1">
    <location>
        <begin position="270"/>
        <end position="281"/>
    </location>
</feature>
<sequence>MDEIHSRLLRPGSSDKSLQSNGSSYTPPPLDHEIITAPPTRPCSWIWESEFVLNTLPSSPRSSHGASTPPSSLPTPNPPKYEMDMSDPSAPVPDGMVLTQEEVQRRYNLFRPEQRTHFVILARRGAEFLEDLTESEEVWSTAGEKMYVRKVLELKLFRNWNWDSASSQHPKATTKEQSSASEDEDVYDEDEEEEGDISDDPGFSFAFYEQRDSIEVLRESRGRQSPTEEPIPQGSLTQGLRRVTRKLIDAIQSRRASPRTSGSISPASSYDDDEHEDEDGDVAFSSPDASPKRRSMLRELVWRGFSRPSRRQQQKRPKRGKHEPCHRSRSPNAPLLKNADEPICVVPPWSDCIGPRDELLNDLYEPFCDLAVTTDSGDAAINNNENTAEIVCCEAQKSIAPGQWLSGRC</sequence>
<evidence type="ECO:0000256" key="1">
    <source>
        <dbReference type="SAM" id="MobiDB-lite"/>
    </source>
</evidence>
<feature type="compositionally biased region" description="Polar residues" evidence="1">
    <location>
        <begin position="14"/>
        <end position="25"/>
    </location>
</feature>
<feature type="region of interest" description="Disordered" evidence="1">
    <location>
        <begin position="165"/>
        <end position="203"/>
    </location>
</feature>
<feature type="region of interest" description="Disordered" evidence="1">
    <location>
        <begin position="219"/>
        <end position="336"/>
    </location>
</feature>
<feature type="region of interest" description="Disordered" evidence="1">
    <location>
        <begin position="57"/>
        <end position="93"/>
    </location>
</feature>
<feature type="compositionally biased region" description="Basic residues" evidence="1">
    <location>
        <begin position="308"/>
        <end position="321"/>
    </location>
</feature>
<dbReference type="GeneID" id="92095093"/>
<feature type="compositionally biased region" description="Polar residues" evidence="1">
    <location>
        <begin position="165"/>
        <end position="177"/>
    </location>
</feature>
<feature type="region of interest" description="Disordered" evidence="1">
    <location>
        <begin position="1"/>
        <end position="37"/>
    </location>
</feature>
<keyword evidence="3" id="KW-1185">Reference proteome</keyword>
<gene>
    <name evidence="2" type="ORF">PG994_010621</name>
</gene>
<dbReference type="Proteomes" id="UP001480595">
    <property type="component" value="Unassembled WGS sequence"/>
</dbReference>
<protein>
    <submittedName>
        <fullName evidence="2">Uncharacterized protein</fullName>
    </submittedName>
</protein>
<proteinExistence type="predicted"/>
<reference evidence="2 3" key="1">
    <citation type="submission" date="2023-01" db="EMBL/GenBank/DDBJ databases">
        <title>Analysis of 21 Apiospora genomes using comparative genomics revels a genus with tremendous synthesis potential of carbohydrate active enzymes and secondary metabolites.</title>
        <authorList>
            <person name="Sorensen T."/>
        </authorList>
    </citation>
    <scope>NUCLEOTIDE SEQUENCE [LARGE SCALE GENOMIC DNA]</scope>
    <source>
        <strain evidence="2 3">CBS 135458</strain>
    </source>
</reference>
<feature type="compositionally biased region" description="Polar residues" evidence="1">
    <location>
        <begin position="57"/>
        <end position="66"/>
    </location>
</feature>
<comment type="caution">
    <text evidence="2">The sequence shown here is derived from an EMBL/GenBank/DDBJ whole genome shotgun (WGS) entry which is preliminary data.</text>
</comment>
<evidence type="ECO:0000313" key="2">
    <source>
        <dbReference type="EMBL" id="KAK8048891.1"/>
    </source>
</evidence>